<organism evidence="6 7">
    <name type="scientific">Patiria miniata</name>
    <name type="common">Bat star</name>
    <name type="synonym">Asterina miniata</name>
    <dbReference type="NCBI Taxonomy" id="46514"/>
    <lineage>
        <taxon>Eukaryota</taxon>
        <taxon>Metazoa</taxon>
        <taxon>Echinodermata</taxon>
        <taxon>Eleutherozoa</taxon>
        <taxon>Asterozoa</taxon>
        <taxon>Asteroidea</taxon>
        <taxon>Valvatacea</taxon>
        <taxon>Valvatida</taxon>
        <taxon>Asterinidae</taxon>
        <taxon>Patiria</taxon>
    </lineage>
</organism>
<evidence type="ECO:0000256" key="2">
    <source>
        <dbReference type="ARBA" id="ARBA00014294"/>
    </source>
</evidence>
<dbReference type="InterPro" id="IPR006966">
    <property type="entry name" value="Peroxin-3"/>
</dbReference>
<dbReference type="GO" id="GO:0045046">
    <property type="term" value="P:protein import into peroxisome membrane"/>
    <property type="evidence" value="ECO:0007669"/>
    <property type="project" value="TreeGrafter"/>
</dbReference>
<evidence type="ECO:0000313" key="7">
    <source>
        <dbReference type="Proteomes" id="UP000887568"/>
    </source>
</evidence>
<dbReference type="OMA" id="FTRTVCA"/>
<dbReference type="EnsemblMetazoa" id="XM_038200895.1">
    <property type="protein sequence ID" value="XP_038056823.1"/>
    <property type="gene ID" value="LOC119728599"/>
</dbReference>
<dbReference type="GO" id="GO:0005778">
    <property type="term" value="C:peroxisomal membrane"/>
    <property type="evidence" value="ECO:0007669"/>
    <property type="project" value="InterPro"/>
</dbReference>
<dbReference type="AlphaFoldDB" id="A0A913ZYW5"/>
<comment type="function">
    <text evidence="4">Involved in peroxisome biosynthesis and integrity. Assembles membrane vesicles before the matrix proteins are translocated. As a docking factor for PEX19, is necessary for the import of peroxisomal membrane proteins in the peroxisomes.</text>
</comment>
<evidence type="ECO:0000256" key="3">
    <source>
        <dbReference type="ARBA" id="ARBA00022593"/>
    </source>
</evidence>
<comment type="subunit">
    <text evidence="1">Interacts with PEX19.</text>
</comment>
<evidence type="ECO:0000256" key="1">
    <source>
        <dbReference type="ARBA" id="ARBA00011494"/>
    </source>
</evidence>
<dbReference type="RefSeq" id="XP_038056823.1">
    <property type="nucleotide sequence ID" value="XM_038200895.1"/>
</dbReference>
<keyword evidence="7" id="KW-1185">Reference proteome</keyword>
<dbReference type="Proteomes" id="UP000887568">
    <property type="component" value="Unplaced"/>
</dbReference>
<sequence length="380" mass="43281">MWESIKNFLRRHKRKFVVTGVVVGGAVLLWKYGEWKLQQWRDRETEECLAMARRQHHFDSNQRTCNMTVLSMLPKLKDAIRHMLDSERIIQGLNHKPENKVDLWNELKIVSFCRTISSVYSTAMLVIFLRVQLNIIGGYMYLDTVPEKNGVNKDRALATPEVQQRYLSNVQYLLTDGMSCLVSAVKEAVMNVLASMPLQKKLGLRDIERLISSIRCQVEAAKLDEQGSGIECTIHPLVRYMVPIEEEDDPGLDSACQILEEQLIMSKLMLETRDMLESSDFHSVLNTCLDIGFSRVLDNMANFFRPNTESDMQSLASGPNCVQLPLAKIIPVINSQINTICGDTPNPYIQELLLMKCVKDFAANVYEAFSQIPPDPTHDP</sequence>
<evidence type="ECO:0000313" key="6">
    <source>
        <dbReference type="EnsemblMetazoa" id="XP_038056823.1"/>
    </source>
</evidence>
<reference evidence="6" key="1">
    <citation type="submission" date="2022-11" db="UniProtKB">
        <authorList>
            <consortium name="EnsemblMetazoa"/>
        </authorList>
    </citation>
    <scope>IDENTIFICATION</scope>
</reference>
<proteinExistence type="predicted"/>
<dbReference type="GO" id="GO:0030674">
    <property type="term" value="F:protein-macromolecule adaptor activity"/>
    <property type="evidence" value="ECO:0007669"/>
    <property type="project" value="TreeGrafter"/>
</dbReference>
<protein>
    <recommendedName>
        <fullName evidence="2">Peroxisomal biogenesis factor 3</fullName>
    </recommendedName>
    <alternativeName>
        <fullName evidence="5">Peroxisomal assembly protein PEX3</fullName>
    </alternativeName>
</protein>
<evidence type="ECO:0000256" key="5">
    <source>
        <dbReference type="ARBA" id="ARBA00029630"/>
    </source>
</evidence>
<dbReference type="Pfam" id="PF04882">
    <property type="entry name" value="Peroxin-3"/>
    <property type="match status" value="1"/>
</dbReference>
<evidence type="ECO:0000256" key="4">
    <source>
        <dbReference type="ARBA" id="ARBA00025338"/>
    </source>
</evidence>
<accession>A0A913ZYW5</accession>
<dbReference type="PANTHER" id="PTHR28080:SF1">
    <property type="entry name" value="PEROXISOMAL BIOGENESIS FACTOR 3"/>
    <property type="match status" value="1"/>
</dbReference>
<name>A0A913ZYW5_PATMI</name>
<dbReference type="PANTHER" id="PTHR28080">
    <property type="entry name" value="PEROXISOMAL BIOGENESIS FACTOR 3"/>
    <property type="match status" value="1"/>
</dbReference>
<keyword evidence="3" id="KW-0962">Peroxisome biogenesis</keyword>
<dbReference type="GeneID" id="119728599"/>
<dbReference type="OrthoDB" id="45930at2759"/>